<comment type="caution">
    <text evidence="2">The sequence shown here is derived from an EMBL/GenBank/DDBJ whole genome shotgun (WGS) entry which is preliminary data.</text>
</comment>
<accession>A0A178HGW5</accession>
<feature type="domain" description="Translocator protein BipB-like C-terminal" evidence="1">
    <location>
        <begin position="26"/>
        <end position="302"/>
    </location>
</feature>
<proteinExistence type="predicted"/>
<protein>
    <recommendedName>
        <fullName evidence="1">Translocator protein BipB-like C-terminal domain-containing protein</fullName>
    </recommendedName>
</protein>
<dbReference type="Proteomes" id="UP000251923">
    <property type="component" value="Unassembled WGS sequence"/>
</dbReference>
<evidence type="ECO:0000313" key="2">
    <source>
        <dbReference type="EMBL" id="RAV81129.1"/>
    </source>
</evidence>
<gene>
    <name evidence="2" type="ORF">DBT54_01640</name>
</gene>
<dbReference type="AlphaFoldDB" id="A0A178HGW5"/>
<dbReference type="InterPro" id="IPR006972">
    <property type="entry name" value="BipB-like_C"/>
</dbReference>
<evidence type="ECO:0000313" key="3">
    <source>
        <dbReference type="Proteomes" id="UP000251923"/>
    </source>
</evidence>
<reference evidence="2 3" key="1">
    <citation type="submission" date="2018-04" db="EMBL/GenBank/DDBJ databases">
        <title>Aerococcus urinae genomes.</title>
        <authorList>
            <person name="Hilt E."/>
            <person name="Gilbert N.M."/>
            <person name="Thomas-White K."/>
            <person name="Putonti C."/>
            <person name="Lewis A.L."/>
            <person name="Visck K.L."/>
            <person name="Wolfe A.J."/>
        </authorList>
    </citation>
    <scope>NUCLEOTIDE SEQUENCE [LARGE SCALE GENOMIC DNA]</scope>
    <source>
        <strain evidence="2 3">UMB7480</strain>
    </source>
</reference>
<sequence>MRNRFRTYLGANDAEAGYNLSWGAVFAGLVTFIALLITFSLIGNAIGFGMIQPSAQNPLDGVGTGVMVWSVISLALSFLGSGFVAGVTARRVGAVHGFLSWAISLVVTVVLLGQIVASVLGFAGNVIGQTASVAGDAVTSVASNAGDAVSEGVNALANNIDVNDQDIQNLNQDVQEVLRDTDIRELQPEYLSDQLNGAVNDIANAAREVVVNPQNSEQVFNDLADSLTSRVDNISENVDQEAVSNAIASNTDLTQQEAEETTQNIIDGYNQAANEARNQIENANNAIQSTQQQLDSNIQQLRQDADDVSDGISQGSIWAFVGVLLGCVLSCLGGLLGTKSVTGKVDETNM</sequence>
<dbReference type="EMBL" id="QMHM01000002">
    <property type="protein sequence ID" value="RAV81129.1"/>
    <property type="molecule type" value="Genomic_DNA"/>
</dbReference>
<dbReference type="Pfam" id="PF04888">
    <property type="entry name" value="SseC"/>
    <property type="match status" value="1"/>
</dbReference>
<name>A0A178HGW5_9LACT</name>
<dbReference type="RefSeq" id="WP_064292828.1">
    <property type="nucleotide sequence ID" value="NZ_JASODP010000001.1"/>
</dbReference>
<organism evidence="2 3">
    <name type="scientific">Aerococcus urinae</name>
    <dbReference type="NCBI Taxonomy" id="1376"/>
    <lineage>
        <taxon>Bacteria</taxon>
        <taxon>Bacillati</taxon>
        <taxon>Bacillota</taxon>
        <taxon>Bacilli</taxon>
        <taxon>Lactobacillales</taxon>
        <taxon>Aerococcaceae</taxon>
        <taxon>Aerococcus</taxon>
    </lineage>
</organism>
<dbReference type="GeneID" id="86970617"/>
<evidence type="ECO:0000259" key="1">
    <source>
        <dbReference type="Pfam" id="PF04888"/>
    </source>
</evidence>